<name>A0AAN8UGB9_9MAGN</name>
<dbReference type="InterPro" id="IPR012984">
    <property type="entry name" value="PROCT"/>
</dbReference>
<dbReference type="GO" id="GO:0071013">
    <property type="term" value="C:catalytic step 2 spliceosome"/>
    <property type="evidence" value="ECO:0007669"/>
    <property type="project" value="TreeGrafter"/>
</dbReference>
<protein>
    <submittedName>
        <fullName evidence="3">RNA recognition motif, spliceosomal PrP8</fullName>
    </submittedName>
</protein>
<dbReference type="GO" id="GO:0000244">
    <property type="term" value="P:spliceosomal tri-snRNP complex assembly"/>
    <property type="evidence" value="ECO:0007669"/>
    <property type="project" value="TreeGrafter"/>
</dbReference>
<dbReference type="GO" id="GO:0097157">
    <property type="term" value="F:pre-mRNA intronic binding"/>
    <property type="evidence" value="ECO:0007669"/>
    <property type="project" value="TreeGrafter"/>
</dbReference>
<proteinExistence type="predicted"/>
<dbReference type="EMBL" id="JBAMMX010000025">
    <property type="protein sequence ID" value="KAK6915065.1"/>
    <property type="molecule type" value="Genomic_DNA"/>
</dbReference>
<dbReference type="PANTHER" id="PTHR11140:SF0">
    <property type="entry name" value="PRE-MRNA-PROCESSING-SPLICING FACTOR 8"/>
    <property type="match status" value="1"/>
</dbReference>
<dbReference type="SUPFAM" id="SSF53098">
    <property type="entry name" value="Ribonuclease H-like"/>
    <property type="match status" value="1"/>
</dbReference>
<evidence type="ECO:0000259" key="2">
    <source>
        <dbReference type="Pfam" id="PF10598"/>
    </source>
</evidence>
<dbReference type="Gene3D" id="3.40.140.10">
    <property type="entry name" value="Cytidine Deaminase, domain 2"/>
    <property type="match status" value="2"/>
</dbReference>
<dbReference type="PANTHER" id="PTHR11140">
    <property type="entry name" value="PRE-MRNA SPLICING FACTOR PRP8"/>
    <property type="match status" value="1"/>
</dbReference>
<dbReference type="InterPro" id="IPR019582">
    <property type="entry name" value="RRM_spliceosomal_PrP8"/>
</dbReference>
<reference evidence="3 4" key="1">
    <citation type="submission" date="2023-12" db="EMBL/GenBank/DDBJ databases">
        <title>A high-quality genome assembly for Dillenia turbinata (Dilleniales).</title>
        <authorList>
            <person name="Chanderbali A."/>
        </authorList>
    </citation>
    <scope>NUCLEOTIDE SEQUENCE [LARGE SCALE GENOMIC DNA]</scope>
    <source>
        <strain evidence="3">LSX21</strain>
        <tissue evidence="3">Leaf</tissue>
    </source>
</reference>
<gene>
    <name evidence="3" type="ORF">RJ641_020182</name>
</gene>
<evidence type="ECO:0000259" key="1">
    <source>
        <dbReference type="Pfam" id="PF08084"/>
    </source>
</evidence>
<comment type="caution">
    <text evidence="3">The sequence shown here is derived from an EMBL/GenBank/DDBJ whole genome shotgun (WGS) entry which is preliminary data.</text>
</comment>
<accession>A0AAN8UGB9</accession>
<dbReference type="GO" id="GO:0017070">
    <property type="term" value="F:U6 snRNA binding"/>
    <property type="evidence" value="ECO:0007669"/>
    <property type="project" value="TreeGrafter"/>
</dbReference>
<organism evidence="3 4">
    <name type="scientific">Dillenia turbinata</name>
    <dbReference type="NCBI Taxonomy" id="194707"/>
    <lineage>
        <taxon>Eukaryota</taxon>
        <taxon>Viridiplantae</taxon>
        <taxon>Streptophyta</taxon>
        <taxon>Embryophyta</taxon>
        <taxon>Tracheophyta</taxon>
        <taxon>Spermatophyta</taxon>
        <taxon>Magnoliopsida</taxon>
        <taxon>eudicotyledons</taxon>
        <taxon>Gunneridae</taxon>
        <taxon>Pentapetalae</taxon>
        <taxon>Dilleniales</taxon>
        <taxon>Dilleniaceae</taxon>
        <taxon>Dillenia</taxon>
    </lineage>
</organism>
<evidence type="ECO:0000313" key="4">
    <source>
        <dbReference type="Proteomes" id="UP001370490"/>
    </source>
</evidence>
<feature type="domain" description="PROCT" evidence="1">
    <location>
        <begin position="321"/>
        <end position="383"/>
    </location>
</feature>
<dbReference type="Pfam" id="PF08084">
    <property type="entry name" value="PROCT"/>
    <property type="match status" value="1"/>
</dbReference>
<keyword evidence="4" id="KW-1185">Reference proteome</keyword>
<dbReference type="Proteomes" id="UP001370490">
    <property type="component" value="Unassembled WGS sequence"/>
</dbReference>
<dbReference type="GO" id="GO:0005682">
    <property type="term" value="C:U5 snRNP"/>
    <property type="evidence" value="ECO:0007669"/>
    <property type="project" value="TreeGrafter"/>
</dbReference>
<dbReference type="GO" id="GO:0030623">
    <property type="term" value="F:U5 snRNA binding"/>
    <property type="evidence" value="ECO:0007669"/>
    <property type="project" value="TreeGrafter"/>
</dbReference>
<dbReference type="GO" id="GO:0030620">
    <property type="term" value="F:U2 snRNA binding"/>
    <property type="evidence" value="ECO:0007669"/>
    <property type="project" value="TreeGrafter"/>
</dbReference>
<sequence length="426" mass="48825">MIYYRFNAGPVGKGPGCLASGHQSVERQHNYLKDGPYVTPEEAVAIYTTTVHRLESRKFSPIPFPPLSYKHDTKLLILALERLKESYSVVVRLNQLQREELGLTEQAYDNPHEALSRIKRDQLTQRVFMDYYGLVLDLLLLGLTGASEIAGPAQMPNEFITYWDTKVEMRHHIRLYSRHIDKILILTVLFVSQQPWESGFIDSQCVWAEYALKRQEAQSQNRRLTLEDLEIPDIILGAEITPPSQQRQQIAEIEKQAKEASQLTAVKTGTTTVHGDELIITTTSPYELAAFGSKTDWRVRTISATNLYLRVNHIYVNSEDIMIPDHGLWNYNFMGVKHTVGMRYGVKLGTPREYYHEGHRPPHLLEFNNLEEEEKGVEGDREDTFTCVDTPRMKRRCGKVHGHARFGLGSKGNMHKVYVSTDLKEP</sequence>
<dbReference type="GO" id="GO:0030619">
    <property type="term" value="F:U1 snRNA binding"/>
    <property type="evidence" value="ECO:0007669"/>
    <property type="project" value="TreeGrafter"/>
</dbReference>
<feature type="domain" description="RNA recognition motif spliceosomal PrP8" evidence="2">
    <location>
        <begin position="128"/>
        <end position="164"/>
    </location>
</feature>
<evidence type="ECO:0000313" key="3">
    <source>
        <dbReference type="EMBL" id="KAK6915065.1"/>
    </source>
</evidence>
<dbReference type="InterPro" id="IPR027652">
    <property type="entry name" value="PRP8"/>
</dbReference>
<dbReference type="InterPro" id="IPR012337">
    <property type="entry name" value="RNaseH-like_sf"/>
</dbReference>
<dbReference type="AlphaFoldDB" id="A0AAN8UGB9"/>
<dbReference type="Pfam" id="PF10598">
    <property type="entry name" value="RRM_4"/>
    <property type="match status" value="1"/>
</dbReference>